<dbReference type="Gene3D" id="3.40.50.10210">
    <property type="match status" value="1"/>
</dbReference>
<dbReference type="NCBIfam" id="NF000996">
    <property type="entry name" value="PRK00105.1"/>
    <property type="match status" value="1"/>
</dbReference>
<dbReference type="FunFam" id="3.40.50.10210:FF:000001">
    <property type="entry name" value="Nicotinate-nucleotide--dimethylbenzimidazole phosphoribosyltransferase"/>
    <property type="match status" value="1"/>
</dbReference>
<dbReference type="InterPro" id="IPR036087">
    <property type="entry name" value="Nict_dMeBzImd_PRibTrfase_sf"/>
</dbReference>
<dbReference type="GO" id="GO:0009236">
    <property type="term" value="P:cobalamin biosynthetic process"/>
    <property type="evidence" value="ECO:0007669"/>
    <property type="project" value="UniProtKB-KW"/>
</dbReference>
<evidence type="ECO:0000256" key="6">
    <source>
        <dbReference type="ARBA" id="ARBA00022676"/>
    </source>
</evidence>
<comment type="catalytic activity">
    <reaction evidence="9">
        <text>5,6-dimethylbenzimidazole + nicotinate beta-D-ribonucleotide = alpha-ribazole 5'-phosphate + nicotinate + H(+)</text>
        <dbReference type="Rhea" id="RHEA:11196"/>
        <dbReference type="ChEBI" id="CHEBI:15378"/>
        <dbReference type="ChEBI" id="CHEBI:15890"/>
        <dbReference type="ChEBI" id="CHEBI:32544"/>
        <dbReference type="ChEBI" id="CHEBI:57502"/>
        <dbReference type="ChEBI" id="CHEBI:57918"/>
        <dbReference type="EC" id="2.4.2.21"/>
    </reaction>
</comment>
<comment type="pathway">
    <text evidence="1">Nucleoside biosynthesis; alpha-ribazole biosynthesis; alpha-ribazole from 5,6-dimethylbenzimidazole: step 1/2.</text>
</comment>
<sequence>MDKLQNIIEKIKKPDLSLAKQAQARLDSLTKPRGSLGRLEELAKQIVSITGNLSHKIKKKAIVVMAADHGVAEEGISAYPGEVTGQMVYNFLNSGAAINVLARHIGAEVLVVDIGVAADFQEHQWLMLKKIDHGTKNMVKGPAMTYDQAVKSLEVGIEAAEKMINKGYDIIATGDMGIGNTTASSAIAAVICKTDIKSVTGYGTGIDNRCLENKINVIKKAISVNKPDAADGIDVLSKVGGFEIGGIAGIILGCAAGRTPVVIDGFISGAGALIASAIVPDSTNYMIASHCSAEKGHRIVLDRLGLKPLFNFDMRLGEGTGAAIGINIAEASVKILNEMATFSQAGVSGKNG</sequence>
<reference evidence="10" key="1">
    <citation type="journal article" date="2014" name="Front. Microbiol.">
        <title>High frequency of phylogenetically diverse reductive dehalogenase-homologous genes in deep subseafloor sedimentary metagenomes.</title>
        <authorList>
            <person name="Kawai M."/>
            <person name="Futagami T."/>
            <person name="Toyoda A."/>
            <person name="Takaki Y."/>
            <person name="Nishi S."/>
            <person name="Hori S."/>
            <person name="Arai W."/>
            <person name="Tsubouchi T."/>
            <person name="Morono Y."/>
            <person name="Uchiyama I."/>
            <person name="Ito T."/>
            <person name="Fujiyama A."/>
            <person name="Inagaki F."/>
            <person name="Takami H."/>
        </authorList>
    </citation>
    <scope>NUCLEOTIDE SEQUENCE</scope>
    <source>
        <strain evidence="10">Expedition CK06-06</strain>
    </source>
</reference>
<evidence type="ECO:0000256" key="8">
    <source>
        <dbReference type="ARBA" id="ARBA00030686"/>
    </source>
</evidence>
<comment type="similarity">
    <text evidence="2">Belongs to the CobT family.</text>
</comment>
<evidence type="ECO:0000256" key="1">
    <source>
        <dbReference type="ARBA" id="ARBA00005049"/>
    </source>
</evidence>
<evidence type="ECO:0000256" key="2">
    <source>
        <dbReference type="ARBA" id="ARBA00007110"/>
    </source>
</evidence>
<dbReference type="GO" id="GO:0008939">
    <property type="term" value="F:nicotinate-nucleotide-dimethylbenzimidazole phosphoribosyltransferase activity"/>
    <property type="evidence" value="ECO:0007669"/>
    <property type="project" value="UniProtKB-EC"/>
</dbReference>
<dbReference type="InterPro" id="IPR023195">
    <property type="entry name" value="Nict_dMeBzImd_PRibTrfase_N"/>
</dbReference>
<keyword evidence="6" id="KW-0328">Glycosyltransferase</keyword>
<dbReference type="CDD" id="cd02439">
    <property type="entry name" value="DMB-PRT_CobT"/>
    <property type="match status" value="1"/>
</dbReference>
<evidence type="ECO:0000313" key="10">
    <source>
        <dbReference type="EMBL" id="GAG69708.1"/>
    </source>
</evidence>
<dbReference type="InterPro" id="IPR003200">
    <property type="entry name" value="Nict_dMeBzImd_PRibTrfase"/>
</dbReference>
<keyword evidence="7" id="KW-0808">Transferase</keyword>
<dbReference type="SUPFAM" id="SSF52733">
    <property type="entry name" value="Nicotinate mononucleotide:5,6-dimethylbenzimidazole phosphoribosyltransferase (CobT)"/>
    <property type="match status" value="1"/>
</dbReference>
<dbReference type="AlphaFoldDB" id="X1AAI4"/>
<protein>
    <recommendedName>
        <fullName evidence="4">Nicotinate-nucleotide--dimethylbenzimidazole phosphoribosyltransferase</fullName>
        <ecNumber evidence="3">2.4.2.21</ecNumber>
    </recommendedName>
    <alternativeName>
        <fullName evidence="8">N(1)-alpha-phosphoribosyltransferase</fullName>
    </alternativeName>
</protein>
<evidence type="ECO:0000256" key="3">
    <source>
        <dbReference type="ARBA" id="ARBA00011991"/>
    </source>
</evidence>
<organism evidence="10">
    <name type="scientific">marine sediment metagenome</name>
    <dbReference type="NCBI Taxonomy" id="412755"/>
    <lineage>
        <taxon>unclassified sequences</taxon>
        <taxon>metagenomes</taxon>
        <taxon>ecological metagenomes</taxon>
    </lineage>
</organism>
<dbReference type="PANTHER" id="PTHR43463:SF1">
    <property type="entry name" value="NICOTINATE-NUCLEOTIDE--DIMETHYLBENZIMIDAZOLE PHOSPHORIBOSYLTRANSFERASE"/>
    <property type="match status" value="1"/>
</dbReference>
<evidence type="ECO:0000256" key="4">
    <source>
        <dbReference type="ARBA" id="ARBA00015486"/>
    </source>
</evidence>
<gene>
    <name evidence="10" type="ORF">S01H4_05198</name>
</gene>
<keyword evidence="5" id="KW-0169">Cobalamin biosynthesis</keyword>
<dbReference type="NCBIfam" id="TIGR03160">
    <property type="entry name" value="cobT_DBIPRT"/>
    <property type="match status" value="1"/>
</dbReference>
<dbReference type="Gene3D" id="1.10.1610.10">
    <property type="match status" value="1"/>
</dbReference>
<dbReference type="InterPro" id="IPR017846">
    <property type="entry name" value="Nict_dMeBzImd_PRibTrfase_bact"/>
</dbReference>
<evidence type="ECO:0000256" key="9">
    <source>
        <dbReference type="ARBA" id="ARBA00047340"/>
    </source>
</evidence>
<dbReference type="HAMAP" id="MF_00230">
    <property type="entry name" value="CobT"/>
    <property type="match status" value="1"/>
</dbReference>
<dbReference type="PANTHER" id="PTHR43463">
    <property type="entry name" value="NICOTINATE-NUCLEOTIDE--DIMETHYLBENZIMIDAZOLE PHOSPHORIBOSYLTRANSFERASE"/>
    <property type="match status" value="1"/>
</dbReference>
<comment type="caution">
    <text evidence="10">The sequence shown here is derived from an EMBL/GenBank/DDBJ whole genome shotgun (WGS) entry which is preliminary data.</text>
</comment>
<accession>X1AAI4</accession>
<dbReference type="EC" id="2.4.2.21" evidence="3"/>
<evidence type="ECO:0000256" key="5">
    <source>
        <dbReference type="ARBA" id="ARBA00022573"/>
    </source>
</evidence>
<proteinExistence type="inferred from homology"/>
<dbReference type="UniPathway" id="UPA00061">
    <property type="reaction ID" value="UER00516"/>
</dbReference>
<evidence type="ECO:0000256" key="7">
    <source>
        <dbReference type="ARBA" id="ARBA00022679"/>
    </source>
</evidence>
<dbReference type="EMBL" id="BART01001482">
    <property type="protein sequence ID" value="GAG69708.1"/>
    <property type="molecule type" value="Genomic_DNA"/>
</dbReference>
<dbReference type="Pfam" id="PF02277">
    <property type="entry name" value="DBI_PRT"/>
    <property type="match status" value="1"/>
</dbReference>
<name>X1AAI4_9ZZZZ</name>